<gene>
    <name evidence="1" type="ORF">DSCA_32910</name>
</gene>
<proteinExistence type="predicted"/>
<dbReference type="SUPFAM" id="SSF51717">
    <property type="entry name" value="Dihydropteroate synthetase-like"/>
    <property type="match status" value="1"/>
</dbReference>
<protein>
    <submittedName>
        <fullName evidence="1">Uncharacterized protein</fullName>
    </submittedName>
</protein>
<dbReference type="KEGG" id="dalk:DSCA_32910"/>
<dbReference type="AlphaFoldDB" id="A0A5K7YQV9"/>
<keyword evidence="2" id="KW-1185">Reference proteome</keyword>
<evidence type="ECO:0000313" key="2">
    <source>
        <dbReference type="Proteomes" id="UP000427906"/>
    </source>
</evidence>
<reference evidence="1 2" key="1">
    <citation type="submission" date="2019-11" db="EMBL/GenBank/DDBJ databases">
        <title>Comparative genomics of hydrocarbon-degrading Desulfosarcina strains.</title>
        <authorList>
            <person name="Watanabe M."/>
            <person name="Kojima H."/>
            <person name="Fukui M."/>
        </authorList>
    </citation>
    <scope>NUCLEOTIDE SEQUENCE [LARGE SCALE GENOMIC DNA]</scope>
    <source>
        <strain evidence="1 2">PL12</strain>
    </source>
</reference>
<dbReference type="RefSeq" id="WP_174783991.1">
    <property type="nucleotide sequence ID" value="NZ_AP021874.1"/>
</dbReference>
<dbReference type="Proteomes" id="UP000427906">
    <property type="component" value="Chromosome"/>
</dbReference>
<evidence type="ECO:0000313" key="1">
    <source>
        <dbReference type="EMBL" id="BBO69361.1"/>
    </source>
</evidence>
<sequence length="56" mass="6003">MPITTDTDLKVIALCMSDDGVPQTVGDRMRIADELVGGLLKNNVKPRAFRAGMVDG</sequence>
<organism evidence="1 2">
    <name type="scientific">Desulfosarcina alkanivorans</name>
    <dbReference type="NCBI Taxonomy" id="571177"/>
    <lineage>
        <taxon>Bacteria</taxon>
        <taxon>Pseudomonadati</taxon>
        <taxon>Thermodesulfobacteriota</taxon>
        <taxon>Desulfobacteria</taxon>
        <taxon>Desulfobacterales</taxon>
        <taxon>Desulfosarcinaceae</taxon>
        <taxon>Desulfosarcina</taxon>
    </lineage>
</organism>
<accession>A0A5K7YQV9</accession>
<name>A0A5K7YQV9_9BACT</name>
<dbReference type="EMBL" id="AP021874">
    <property type="protein sequence ID" value="BBO69361.1"/>
    <property type="molecule type" value="Genomic_DNA"/>
</dbReference>
<dbReference type="InterPro" id="IPR011005">
    <property type="entry name" value="Dihydropteroate_synth-like_sf"/>
</dbReference>